<feature type="domain" description="Vitamin K epoxide reductase" evidence="11">
    <location>
        <begin position="170"/>
        <end position="291"/>
    </location>
</feature>
<dbReference type="GO" id="GO:0048038">
    <property type="term" value="F:quinone binding"/>
    <property type="evidence" value="ECO:0007669"/>
    <property type="project" value="UniProtKB-KW"/>
</dbReference>
<reference evidence="13 14" key="1">
    <citation type="submission" date="2017-09" db="EMBL/GenBank/DDBJ databases">
        <title>Bacterial strain isolated from the female urinary microbiota.</title>
        <authorList>
            <person name="Thomas-White K."/>
            <person name="Kumar N."/>
            <person name="Forster S."/>
            <person name="Putonti C."/>
            <person name="Lawley T."/>
            <person name="Wolfe A.J."/>
        </authorList>
    </citation>
    <scope>NUCLEOTIDE SEQUENCE [LARGE SCALE GENOMIC DNA]</scope>
    <source>
        <strain evidence="13 14">UMB0818</strain>
    </source>
</reference>
<dbReference type="InterPro" id="IPR036249">
    <property type="entry name" value="Thioredoxin-like_sf"/>
</dbReference>
<dbReference type="Gene3D" id="3.40.30.10">
    <property type="entry name" value="Glutaredoxin"/>
    <property type="match status" value="1"/>
</dbReference>
<dbReference type="CDD" id="cd12921">
    <property type="entry name" value="VKOR_4"/>
    <property type="match status" value="1"/>
</dbReference>
<sequence length="513" mass="59698">MVMNTTSNIFISLLRELKIPYTKAFSLRTYEEHPYKYTFFGIKSLCEMYRINTEGYFFYDKAEILTITAPFVADYANDYVLVKSLSSEKIIIEIYGTTATLSLDDFKESWGGNALLFYPNKNSIEPNYEAHKRNESYHKIEWAALSICIIFVWGLCVSVKPFISLLDSFTIILTILGVLVSLMLLSQQLKVHNSLVESVCHSFKKSSCNDVLESSASKILGRYSWSEIGFSYFSVNLVYLLLSNKYDISLACIGALALPYSIWSIWYQRRISQWCPLCLLIQGVIVFQFTLFLYRGYYQQPLNISMLNIMCILASYIAFELILHKLILLITRSNELQQAQWQYNHLRTNDKVFHSLLEVEKSYPTESSSIIFGDINSSFCITILSNPYCNPCAAMHMRMQKLINETNCQVRYYFTSFKPEWNIINKYMIAAYKQLGAEKSWQLYTEWYDKGKLEEELFFDAYHLCIDTEDVNKEFNRHQSWLEATGLNSTPTLLVNGHKLPYGYVLEDMLYFI</sequence>
<feature type="transmembrane region" description="Helical" evidence="10">
    <location>
        <begin position="142"/>
        <end position="163"/>
    </location>
</feature>
<dbReference type="EMBL" id="PNGI01000021">
    <property type="protein sequence ID" value="PMC08740.1"/>
    <property type="molecule type" value="Genomic_DNA"/>
</dbReference>
<dbReference type="InterPro" id="IPR012932">
    <property type="entry name" value="VKOR"/>
</dbReference>
<comment type="similarity">
    <text evidence="2">Belongs to the VKOR family.</text>
</comment>
<protein>
    <recommendedName>
        <fullName evidence="15">Vitamin K epoxide reductase domain-containing protein</fullName>
    </recommendedName>
</protein>
<accession>A0A2N6Q477</accession>
<evidence type="ECO:0000256" key="1">
    <source>
        <dbReference type="ARBA" id="ARBA00004141"/>
    </source>
</evidence>
<evidence type="ECO:0000313" key="13">
    <source>
        <dbReference type="EMBL" id="PMC08740.1"/>
    </source>
</evidence>
<dbReference type="Pfam" id="PF13462">
    <property type="entry name" value="Thioredoxin_4"/>
    <property type="match status" value="1"/>
</dbReference>
<comment type="subcellular location">
    <subcellularLocation>
        <location evidence="1">Membrane</location>
        <topology evidence="1">Multi-pass membrane protein</topology>
    </subcellularLocation>
</comment>
<evidence type="ECO:0000256" key="6">
    <source>
        <dbReference type="ARBA" id="ARBA00023002"/>
    </source>
</evidence>
<feature type="transmembrane region" description="Helical" evidence="10">
    <location>
        <begin position="306"/>
        <end position="323"/>
    </location>
</feature>
<feature type="transmembrane region" description="Helical" evidence="10">
    <location>
        <begin position="274"/>
        <end position="294"/>
    </location>
</feature>
<evidence type="ECO:0000256" key="9">
    <source>
        <dbReference type="ARBA" id="ARBA00023284"/>
    </source>
</evidence>
<dbReference type="AlphaFoldDB" id="A0A2N6Q477"/>
<dbReference type="InterPro" id="IPR012336">
    <property type="entry name" value="Thioredoxin-like_fold"/>
</dbReference>
<dbReference type="Gene3D" id="1.20.1440.130">
    <property type="entry name" value="VKOR domain"/>
    <property type="match status" value="1"/>
</dbReference>
<evidence type="ECO:0000313" key="14">
    <source>
        <dbReference type="Proteomes" id="UP000235661"/>
    </source>
</evidence>
<dbReference type="Gene3D" id="3.90.70.10">
    <property type="entry name" value="Cysteine proteinases"/>
    <property type="match status" value="1"/>
</dbReference>
<feature type="domain" description="Thioredoxin-like fold" evidence="12">
    <location>
        <begin position="368"/>
        <end position="500"/>
    </location>
</feature>
<proteinExistence type="inferred from homology"/>
<dbReference type="Pfam" id="PF07884">
    <property type="entry name" value="VKOR"/>
    <property type="match status" value="1"/>
</dbReference>
<keyword evidence="9" id="KW-0676">Redox-active center</keyword>
<dbReference type="SUPFAM" id="SSF52833">
    <property type="entry name" value="Thioredoxin-like"/>
    <property type="match status" value="1"/>
</dbReference>
<dbReference type="Proteomes" id="UP000235661">
    <property type="component" value="Unassembled WGS sequence"/>
</dbReference>
<evidence type="ECO:0000256" key="4">
    <source>
        <dbReference type="ARBA" id="ARBA00022719"/>
    </source>
</evidence>
<dbReference type="GO" id="GO:0016020">
    <property type="term" value="C:membrane"/>
    <property type="evidence" value="ECO:0007669"/>
    <property type="project" value="UniProtKB-SubCell"/>
</dbReference>
<feature type="transmembrane region" description="Helical" evidence="10">
    <location>
        <begin position="169"/>
        <end position="185"/>
    </location>
</feature>
<keyword evidence="4" id="KW-0874">Quinone</keyword>
<keyword evidence="7 10" id="KW-0472">Membrane</keyword>
<evidence type="ECO:0000256" key="7">
    <source>
        <dbReference type="ARBA" id="ARBA00023136"/>
    </source>
</evidence>
<evidence type="ECO:0000259" key="12">
    <source>
        <dbReference type="Pfam" id="PF13462"/>
    </source>
</evidence>
<dbReference type="GO" id="GO:0016491">
    <property type="term" value="F:oxidoreductase activity"/>
    <property type="evidence" value="ECO:0007669"/>
    <property type="project" value="UniProtKB-KW"/>
</dbReference>
<evidence type="ECO:0000256" key="5">
    <source>
        <dbReference type="ARBA" id="ARBA00022989"/>
    </source>
</evidence>
<evidence type="ECO:0000256" key="2">
    <source>
        <dbReference type="ARBA" id="ARBA00006214"/>
    </source>
</evidence>
<name>A0A2N6Q477_9BACT</name>
<keyword evidence="6" id="KW-0560">Oxidoreductase</keyword>
<evidence type="ECO:0000256" key="10">
    <source>
        <dbReference type="SAM" id="Phobius"/>
    </source>
</evidence>
<comment type="caution">
    <text evidence="13">The sequence shown here is derived from an EMBL/GenBank/DDBJ whole genome shotgun (WGS) entry which is preliminary data.</text>
</comment>
<evidence type="ECO:0000256" key="8">
    <source>
        <dbReference type="ARBA" id="ARBA00023157"/>
    </source>
</evidence>
<evidence type="ECO:0008006" key="15">
    <source>
        <dbReference type="Google" id="ProtNLM"/>
    </source>
</evidence>
<dbReference type="CDD" id="cd02972">
    <property type="entry name" value="DsbA_family"/>
    <property type="match status" value="1"/>
</dbReference>
<evidence type="ECO:0000256" key="3">
    <source>
        <dbReference type="ARBA" id="ARBA00022692"/>
    </source>
</evidence>
<keyword evidence="8" id="KW-1015">Disulfide bond</keyword>
<evidence type="ECO:0000259" key="11">
    <source>
        <dbReference type="Pfam" id="PF07884"/>
    </source>
</evidence>
<dbReference type="InterPro" id="IPR038354">
    <property type="entry name" value="VKOR_sf"/>
</dbReference>
<feature type="transmembrane region" description="Helical" evidence="10">
    <location>
        <begin position="248"/>
        <end position="267"/>
    </location>
</feature>
<organism evidence="13 14">
    <name type="scientific">Hoylesella timonensis</name>
    <dbReference type="NCBI Taxonomy" id="386414"/>
    <lineage>
        <taxon>Bacteria</taxon>
        <taxon>Pseudomonadati</taxon>
        <taxon>Bacteroidota</taxon>
        <taxon>Bacteroidia</taxon>
        <taxon>Bacteroidales</taxon>
        <taxon>Prevotellaceae</taxon>
        <taxon>Hoylesella</taxon>
    </lineage>
</organism>
<keyword evidence="5 10" id="KW-1133">Transmembrane helix</keyword>
<gene>
    <name evidence="13" type="ORF">CJ232_08925</name>
</gene>
<keyword evidence="3 10" id="KW-0812">Transmembrane</keyword>